<dbReference type="Proteomes" id="UP000022272">
    <property type="component" value="Unassembled WGS sequence"/>
</dbReference>
<dbReference type="EMBL" id="JGDM01000056">
    <property type="protein sequence ID" value="EXZ44583.1"/>
    <property type="molecule type" value="Genomic_DNA"/>
</dbReference>
<evidence type="ECO:0000313" key="2">
    <source>
        <dbReference type="Proteomes" id="UP000022272"/>
    </source>
</evidence>
<accession>A0A015YJS5</accession>
<evidence type="ECO:0000313" key="1">
    <source>
        <dbReference type="EMBL" id="EXZ44583.1"/>
    </source>
</evidence>
<sequence length="422" mass="46444">MAANKLIDVSKLNEALVIYDQALRALPFATLTEVANLLKLNVMDLQGKHARINERRRAGGTQSYKIGKNFGLVDKLLGYEPSVIEPKDVVCITKENSQKYDDNELLIIGGTPVSNTTKKHPMETKVAFTLVRSHLEDIVYSLFSAERDEDSNSPGGAFDGIYTKMDMLITRGDVNAARGNFAISGEFAAPTSDTDYTAYENLVEWIGGANTYLRSSIGGVPQLLCAETVLKAARSALRNKLRMQEYPSMQRMLELLREDAMCPNLIVSSHEALGQGSRLTLQKVGNIDVAFNTQAASKFCQIRDIYEDPNEWQFWLQAGYDTRINDWHEKVFRCNEQKNESLDLAGDYCKTGGVQVAITGTDKGQWSIQGKVAKRGNGQCIIGLPPGKYTIEFTDADGKTKPANTQVTVVAGEVATATGAYT</sequence>
<dbReference type="AlphaFoldDB" id="A0A015YJS5"/>
<name>A0A015YJS5_BACFG</name>
<protein>
    <submittedName>
        <fullName evidence="1">Uncharacterized protein</fullName>
    </submittedName>
</protein>
<proteinExistence type="predicted"/>
<dbReference type="PATRIC" id="fig|1339280.3.peg.2127"/>
<comment type="caution">
    <text evidence="1">The sequence shown here is derived from an EMBL/GenBank/DDBJ whole genome shotgun (WGS) entry which is preliminary data.</text>
</comment>
<reference evidence="1 2" key="1">
    <citation type="submission" date="2014-02" db="EMBL/GenBank/DDBJ databases">
        <authorList>
            <person name="Sears C."/>
            <person name="Carroll K."/>
            <person name="Sack B.R."/>
            <person name="Qadri F."/>
            <person name="Myers L.L."/>
            <person name="Chung G.-T."/>
            <person name="Escheverria P."/>
            <person name="Fraser C.M."/>
            <person name="Sadzewicz L."/>
            <person name="Shefchek K.A."/>
            <person name="Tallon L."/>
            <person name="Das S.P."/>
            <person name="Daugherty S."/>
            <person name="Mongodin E.F."/>
        </authorList>
    </citation>
    <scope>NUCLEOTIDE SEQUENCE [LARGE SCALE GENOMIC DNA]</scope>
    <source>
        <strain evidence="1 2">2-F-2 #4</strain>
    </source>
</reference>
<gene>
    <name evidence="1" type="ORF">M076_2218</name>
</gene>
<dbReference type="RefSeq" id="WP_005795418.1">
    <property type="nucleotide sequence ID" value="NZ_JGDM01000056.1"/>
</dbReference>
<organism evidence="1 2">
    <name type="scientific">Bacteroides fragilis str. 2-F-2 #4</name>
    <dbReference type="NCBI Taxonomy" id="1339280"/>
    <lineage>
        <taxon>Bacteria</taxon>
        <taxon>Pseudomonadati</taxon>
        <taxon>Bacteroidota</taxon>
        <taxon>Bacteroidia</taxon>
        <taxon>Bacteroidales</taxon>
        <taxon>Bacteroidaceae</taxon>
        <taxon>Bacteroides</taxon>
    </lineage>
</organism>